<feature type="transmembrane region" description="Helical" evidence="1">
    <location>
        <begin position="51"/>
        <end position="71"/>
    </location>
</feature>
<dbReference type="AlphaFoldDB" id="A0A239F0Z0"/>
<proteinExistence type="predicted"/>
<dbReference type="EMBL" id="FZOY01000002">
    <property type="protein sequence ID" value="SNS50559.1"/>
    <property type="molecule type" value="Genomic_DNA"/>
</dbReference>
<evidence type="ECO:0000313" key="2">
    <source>
        <dbReference type="EMBL" id="SNS50559.1"/>
    </source>
</evidence>
<sequence>MDILKTATDWTKAEMVSSAFFVLFGLCFILASLGFWQLGKTDVSKAYVVPTLVAGSLLLIIGLGIFLPGFWRVSSFAEAYNSDAAGFVASEIRRADKVLNDYRIAVFRVIPLIISVCALAILLFEAPIWRASLVTTIAMMAAILMIDTNANARLEAYREHLSAAEPTR</sequence>
<evidence type="ECO:0000313" key="3">
    <source>
        <dbReference type="Proteomes" id="UP000198426"/>
    </source>
</evidence>
<accession>A0A239F0Z0</accession>
<reference evidence="2 3" key="1">
    <citation type="submission" date="2017-06" db="EMBL/GenBank/DDBJ databases">
        <authorList>
            <person name="Kim H.J."/>
            <person name="Triplett B.A."/>
        </authorList>
    </citation>
    <scope>NUCLEOTIDE SEQUENCE [LARGE SCALE GENOMIC DNA]</scope>
    <source>
        <strain evidence="2 3">DSM 29339</strain>
    </source>
</reference>
<dbReference type="RefSeq" id="WP_089232173.1">
    <property type="nucleotide sequence ID" value="NZ_FZOY01000002.1"/>
</dbReference>
<name>A0A239F0Z0_9RHOB</name>
<dbReference type="Proteomes" id="UP000198426">
    <property type="component" value="Unassembled WGS sequence"/>
</dbReference>
<feature type="transmembrane region" description="Helical" evidence="1">
    <location>
        <begin position="20"/>
        <end position="39"/>
    </location>
</feature>
<dbReference type="OrthoDB" id="7868084at2"/>
<feature type="transmembrane region" description="Helical" evidence="1">
    <location>
        <begin position="102"/>
        <end position="122"/>
    </location>
</feature>
<protein>
    <submittedName>
        <fullName evidence="2">Uncharacterized protein</fullName>
    </submittedName>
</protein>
<gene>
    <name evidence="2" type="ORF">SAMN05421757_102439</name>
</gene>
<feature type="transmembrane region" description="Helical" evidence="1">
    <location>
        <begin position="128"/>
        <end position="146"/>
    </location>
</feature>
<keyword evidence="1" id="KW-0472">Membrane</keyword>
<keyword evidence="1" id="KW-1133">Transmembrane helix</keyword>
<keyword evidence="3" id="KW-1185">Reference proteome</keyword>
<organism evidence="2 3">
    <name type="scientific">Tropicimonas sediminicola</name>
    <dbReference type="NCBI Taxonomy" id="1031541"/>
    <lineage>
        <taxon>Bacteria</taxon>
        <taxon>Pseudomonadati</taxon>
        <taxon>Pseudomonadota</taxon>
        <taxon>Alphaproteobacteria</taxon>
        <taxon>Rhodobacterales</taxon>
        <taxon>Roseobacteraceae</taxon>
        <taxon>Tropicimonas</taxon>
    </lineage>
</organism>
<keyword evidence="1" id="KW-0812">Transmembrane</keyword>
<evidence type="ECO:0000256" key="1">
    <source>
        <dbReference type="SAM" id="Phobius"/>
    </source>
</evidence>